<accession>A0A9Q3FLB1</accession>
<evidence type="ECO:0000256" key="6">
    <source>
        <dbReference type="ARBA" id="ARBA00049244"/>
    </source>
</evidence>
<keyword evidence="3" id="KW-0378">Hydrolase</keyword>
<dbReference type="Pfam" id="PF25597">
    <property type="entry name" value="SH3_retrovirus"/>
    <property type="match status" value="1"/>
</dbReference>
<dbReference type="InterPro" id="IPR036397">
    <property type="entry name" value="RNaseH_sf"/>
</dbReference>
<dbReference type="PANTHER" id="PTHR42648:SF24">
    <property type="entry name" value="INTEGRASE CATALYTIC DOMAIN-CONTAINING PROTEIN"/>
    <property type="match status" value="1"/>
</dbReference>
<dbReference type="GO" id="GO:0016787">
    <property type="term" value="F:hydrolase activity"/>
    <property type="evidence" value="ECO:0007669"/>
    <property type="project" value="UniProtKB-KW"/>
</dbReference>
<evidence type="ECO:0000256" key="1">
    <source>
        <dbReference type="ARBA" id="ARBA00022578"/>
    </source>
</evidence>
<dbReference type="InterPro" id="IPR012337">
    <property type="entry name" value="RNaseH-like_sf"/>
</dbReference>
<dbReference type="Gene3D" id="3.30.420.10">
    <property type="entry name" value="Ribonuclease H-like superfamily/Ribonuclease H"/>
    <property type="match status" value="1"/>
</dbReference>
<dbReference type="GO" id="GO:0003964">
    <property type="term" value="F:RNA-directed DNA polymerase activity"/>
    <property type="evidence" value="ECO:0007669"/>
    <property type="project" value="UniProtKB-EC"/>
</dbReference>
<evidence type="ECO:0000256" key="2">
    <source>
        <dbReference type="ARBA" id="ARBA00022723"/>
    </source>
</evidence>
<feature type="domain" description="Integrase catalytic" evidence="7">
    <location>
        <begin position="1"/>
        <end position="138"/>
    </location>
</feature>
<proteinExistence type="predicted"/>
<dbReference type="InterPro" id="IPR057670">
    <property type="entry name" value="SH3_retrovirus"/>
</dbReference>
<dbReference type="GO" id="GO:0005634">
    <property type="term" value="C:nucleus"/>
    <property type="evidence" value="ECO:0007669"/>
    <property type="project" value="UniProtKB-ARBA"/>
</dbReference>
<dbReference type="GO" id="GO:0015074">
    <property type="term" value="P:DNA integration"/>
    <property type="evidence" value="ECO:0007669"/>
    <property type="project" value="InterPro"/>
</dbReference>
<evidence type="ECO:0000256" key="5">
    <source>
        <dbReference type="ARBA" id="ARBA00048173"/>
    </source>
</evidence>
<evidence type="ECO:0000313" key="8">
    <source>
        <dbReference type="EMBL" id="MBW0539312.1"/>
    </source>
</evidence>
<dbReference type="InterPro" id="IPR013103">
    <property type="entry name" value="RVT_2"/>
</dbReference>
<dbReference type="CDD" id="cd09272">
    <property type="entry name" value="RNase_HI_RT_Ty1"/>
    <property type="match status" value="1"/>
</dbReference>
<gene>
    <name evidence="8" type="ORF">O181_079027</name>
</gene>
<keyword evidence="1" id="KW-0815">Transposition</keyword>
<comment type="caution">
    <text evidence="8">The sequence shown here is derived from an EMBL/GenBank/DDBJ whole genome shotgun (WGS) entry which is preliminary data.</text>
</comment>
<comment type="catalytic activity">
    <reaction evidence="5">
        <text>DNA(n) + a 2'-deoxyribonucleoside 5'-triphosphate = DNA(n+1) + diphosphate</text>
        <dbReference type="Rhea" id="RHEA:22508"/>
        <dbReference type="Rhea" id="RHEA-COMP:17339"/>
        <dbReference type="Rhea" id="RHEA-COMP:17340"/>
        <dbReference type="ChEBI" id="CHEBI:33019"/>
        <dbReference type="ChEBI" id="CHEBI:61560"/>
        <dbReference type="ChEBI" id="CHEBI:173112"/>
        <dbReference type="EC" id="2.7.7.49"/>
    </reaction>
</comment>
<sequence>MLVQDHFSSLVTVYPLRSKSEAGACLIEWIKKFNNLTKYNVKQVRTYNAGEFLANGMKRFFEESGITHKTIVPYEHHQAGKIEQTNRTIAEAARSMLIDSRVDVSLWPYAFQQAVWVFNCIVHGMAIKTPYELVTGRKPSLDVLRVFGCRAYVHNPTHKKDLSPKARELVHLGVAENSKGWVFWDAMLKQVVRSASVVFDEDEMGTTRTPSTHSIEISNLFDPSMLREIAYQDKALNVMAAACSLHTDSPSTYSEAMASGDHHEWEEAMKEELGSLRDMDIWESAGDDNLKQALGCRWVYTVKRNQQGDITRLQCLLTVAAALGWEIQTFDVTTAYLHSKLDESIYVKMPQGETNLPRVLKLKKALYGLKQAGRCWWNHLREVLKKIGFHSNPEDQSTYTYEQVDGKAMLWVHVDDGVMGASSVVLLSKLKSLLQSELMLKWDDEVSSIVGITIRKIDGGFELCQLALIGKLCSLDASNITASQPLSSMELVLGEAKAIDKEYLSQIGMLLYIAQATRPDIMYASLILRPHHGQDVLNVFVDANWGGEGSRSQHGYVGLLWGAPIMWNSKRKTCIASSTCQAEYMAMSFASKACLWISQGLIGVAGPFTPTLLSDNKAAVQIAGDSGSRKNSRHIRREFHLTNELVATNQIRIRWISTEKQKADIMTKALGKIKVQQFYEGIFE</sequence>
<dbReference type="EMBL" id="AVOT02043893">
    <property type="protein sequence ID" value="MBW0539312.1"/>
    <property type="molecule type" value="Genomic_DNA"/>
</dbReference>
<evidence type="ECO:0000259" key="7">
    <source>
        <dbReference type="PROSITE" id="PS50994"/>
    </source>
</evidence>
<name>A0A9Q3FLB1_9BASI</name>
<dbReference type="AlphaFoldDB" id="A0A9Q3FLB1"/>
<dbReference type="InterPro" id="IPR039537">
    <property type="entry name" value="Retrotran_Ty1/copia-like"/>
</dbReference>
<dbReference type="GO" id="GO:0003887">
    <property type="term" value="F:DNA-directed DNA polymerase activity"/>
    <property type="evidence" value="ECO:0007669"/>
    <property type="project" value="UniProtKB-EC"/>
</dbReference>
<dbReference type="GO" id="GO:0046872">
    <property type="term" value="F:metal ion binding"/>
    <property type="evidence" value="ECO:0007669"/>
    <property type="project" value="UniProtKB-KW"/>
</dbReference>
<reference evidence="8" key="1">
    <citation type="submission" date="2021-03" db="EMBL/GenBank/DDBJ databases">
        <title>Draft genome sequence of rust myrtle Austropuccinia psidii MF-1, a brazilian biotype.</title>
        <authorList>
            <person name="Quecine M.C."/>
            <person name="Pachon D.M.R."/>
            <person name="Bonatelli M.L."/>
            <person name="Correr F.H."/>
            <person name="Franceschini L.M."/>
            <person name="Leite T.F."/>
            <person name="Margarido G.R.A."/>
            <person name="Almeida C.A."/>
            <person name="Ferrarezi J.A."/>
            <person name="Labate C.A."/>
        </authorList>
    </citation>
    <scope>NUCLEOTIDE SEQUENCE</scope>
    <source>
        <strain evidence="8">MF-1</strain>
    </source>
</reference>
<keyword evidence="9" id="KW-1185">Reference proteome</keyword>
<protein>
    <recommendedName>
        <fullName evidence="7">Integrase catalytic domain-containing protein</fullName>
    </recommendedName>
</protein>
<evidence type="ECO:0000313" key="9">
    <source>
        <dbReference type="Proteomes" id="UP000765509"/>
    </source>
</evidence>
<dbReference type="SUPFAM" id="SSF53098">
    <property type="entry name" value="Ribonuclease H-like"/>
    <property type="match status" value="1"/>
</dbReference>
<keyword evidence="4" id="KW-0694">RNA-binding</keyword>
<keyword evidence="2" id="KW-0479">Metal-binding</keyword>
<evidence type="ECO:0000256" key="3">
    <source>
        <dbReference type="ARBA" id="ARBA00022801"/>
    </source>
</evidence>
<dbReference type="GO" id="GO:0032196">
    <property type="term" value="P:transposition"/>
    <property type="evidence" value="ECO:0007669"/>
    <property type="project" value="UniProtKB-KW"/>
</dbReference>
<evidence type="ECO:0000256" key="4">
    <source>
        <dbReference type="ARBA" id="ARBA00022884"/>
    </source>
</evidence>
<dbReference type="PANTHER" id="PTHR42648">
    <property type="entry name" value="TRANSPOSASE, PUTATIVE-RELATED"/>
    <property type="match status" value="1"/>
</dbReference>
<dbReference type="GO" id="GO:0003723">
    <property type="term" value="F:RNA binding"/>
    <property type="evidence" value="ECO:0007669"/>
    <property type="project" value="UniProtKB-KW"/>
</dbReference>
<dbReference type="Proteomes" id="UP000765509">
    <property type="component" value="Unassembled WGS sequence"/>
</dbReference>
<dbReference type="InterPro" id="IPR001584">
    <property type="entry name" value="Integrase_cat-core"/>
</dbReference>
<dbReference type="Pfam" id="PF07727">
    <property type="entry name" value="RVT_2"/>
    <property type="match status" value="1"/>
</dbReference>
<dbReference type="OrthoDB" id="8060588at2759"/>
<comment type="catalytic activity">
    <reaction evidence="6">
        <text>DNA(n) + a 2'-deoxyribonucleoside 5'-triphosphate = DNA(n+1) + diphosphate</text>
        <dbReference type="Rhea" id="RHEA:22508"/>
        <dbReference type="Rhea" id="RHEA-COMP:17339"/>
        <dbReference type="Rhea" id="RHEA-COMP:17340"/>
        <dbReference type="ChEBI" id="CHEBI:33019"/>
        <dbReference type="ChEBI" id="CHEBI:61560"/>
        <dbReference type="ChEBI" id="CHEBI:173112"/>
        <dbReference type="EC" id="2.7.7.7"/>
    </reaction>
</comment>
<organism evidence="8 9">
    <name type="scientific">Austropuccinia psidii MF-1</name>
    <dbReference type="NCBI Taxonomy" id="1389203"/>
    <lineage>
        <taxon>Eukaryota</taxon>
        <taxon>Fungi</taxon>
        <taxon>Dikarya</taxon>
        <taxon>Basidiomycota</taxon>
        <taxon>Pucciniomycotina</taxon>
        <taxon>Pucciniomycetes</taxon>
        <taxon>Pucciniales</taxon>
        <taxon>Sphaerophragmiaceae</taxon>
        <taxon>Austropuccinia</taxon>
    </lineage>
</organism>
<dbReference type="PROSITE" id="PS50994">
    <property type="entry name" value="INTEGRASE"/>
    <property type="match status" value="1"/>
</dbReference>